<proteinExistence type="predicted"/>
<feature type="transmembrane region" description="Helical" evidence="1">
    <location>
        <begin position="6"/>
        <end position="25"/>
    </location>
</feature>
<keyword evidence="1" id="KW-0472">Membrane</keyword>
<reference evidence="3" key="1">
    <citation type="submission" date="2017-04" db="EMBL/GenBank/DDBJ databases">
        <title>Comparative genomics and description of representatives of a novel lineage of planctomycetes thriving in anoxic sediments.</title>
        <authorList>
            <person name="Spring S."/>
            <person name="Bunk B."/>
            <person name="Sproer C."/>
        </authorList>
    </citation>
    <scope>NUCLEOTIDE SEQUENCE [LARGE SCALE GENOMIC DNA]</scope>
    <source>
        <strain evidence="3">ST-PulAB-D4</strain>
    </source>
</reference>
<keyword evidence="1" id="KW-1133">Transmembrane helix</keyword>
<dbReference type="STRING" id="1941349.STSP1_00796"/>
<evidence type="ECO:0000256" key="1">
    <source>
        <dbReference type="SAM" id="Phobius"/>
    </source>
</evidence>
<evidence type="ECO:0000313" key="2">
    <source>
        <dbReference type="EMBL" id="ARN56415.1"/>
    </source>
</evidence>
<dbReference type="PROSITE" id="PS51257">
    <property type="entry name" value="PROKAR_LIPOPROTEIN"/>
    <property type="match status" value="1"/>
</dbReference>
<sequence length="185" mass="20689">MNSGKANKWAITLISLAVIACLYLIELSKIEVGGSERVPALDNVKASEADKRWEPFYRVRATLIDNQNAEFDIPEKLRRKDGEQITLTGAAMFYGSGCTASGDKVSVEYFFLVPSLSIADACTILPEVMMRYRVRVNLVEPWVLSRIEMTAAIIRVSGRFRIDTSKPFEAAFIVEEAECSLIENE</sequence>
<name>A0A1W6LKX6_9BACT</name>
<dbReference type="KEGG" id="pbp:STSP1_00796"/>
<organism evidence="2 3">
    <name type="scientific">Sedimentisphaera salicampi</name>
    <dbReference type="NCBI Taxonomy" id="1941349"/>
    <lineage>
        <taxon>Bacteria</taxon>
        <taxon>Pseudomonadati</taxon>
        <taxon>Planctomycetota</taxon>
        <taxon>Phycisphaerae</taxon>
        <taxon>Sedimentisphaerales</taxon>
        <taxon>Sedimentisphaeraceae</taxon>
        <taxon>Sedimentisphaera</taxon>
    </lineage>
</organism>
<dbReference type="AlphaFoldDB" id="A0A1W6LKX6"/>
<gene>
    <name evidence="2" type="ORF">STSP1_00796</name>
</gene>
<keyword evidence="3" id="KW-1185">Reference proteome</keyword>
<dbReference type="Proteomes" id="UP000193334">
    <property type="component" value="Chromosome"/>
</dbReference>
<keyword evidence="1" id="KW-0812">Transmembrane</keyword>
<protein>
    <submittedName>
        <fullName evidence="2">Uncharacterized protein</fullName>
    </submittedName>
</protein>
<dbReference type="RefSeq" id="WP_085755110.1">
    <property type="nucleotide sequence ID" value="NZ_CP021023.1"/>
</dbReference>
<evidence type="ECO:0000313" key="3">
    <source>
        <dbReference type="Proteomes" id="UP000193334"/>
    </source>
</evidence>
<accession>A0A1W6LKX6</accession>
<dbReference type="EMBL" id="CP021023">
    <property type="protein sequence ID" value="ARN56415.1"/>
    <property type="molecule type" value="Genomic_DNA"/>
</dbReference>